<reference evidence="1" key="1">
    <citation type="submission" date="2017-02" db="UniProtKB">
        <authorList>
            <consortium name="WormBaseParasite"/>
        </authorList>
    </citation>
    <scope>IDENTIFICATION</scope>
</reference>
<protein>
    <submittedName>
        <fullName evidence="1">Transposase</fullName>
    </submittedName>
</protein>
<proteinExistence type="predicted"/>
<accession>A0A0R3TIH2</accession>
<dbReference type="AlphaFoldDB" id="A0A0R3TIH2"/>
<name>A0A0R3TIH2_RODNA</name>
<sequence length="35" mass="3888">LVKALACTYGFRIFIAGLFKIVHDVCLLSGPVFFK</sequence>
<organism evidence="1">
    <name type="scientific">Rodentolepis nana</name>
    <name type="common">Dwarf tapeworm</name>
    <name type="synonym">Hymenolepis nana</name>
    <dbReference type="NCBI Taxonomy" id="102285"/>
    <lineage>
        <taxon>Eukaryota</taxon>
        <taxon>Metazoa</taxon>
        <taxon>Spiralia</taxon>
        <taxon>Lophotrochozoa</taxon>
        <taxon>Platyhelminthes</taxon>
        <taxon>Cestoda</taxon>
        <taxon>Eucestoda</taxon>
        <taxon>Cyclophyllidea</taxon>
        <taxon>Hymenolepididae</taxon>
        <taxon>Rodentolepis</taxon>
    </lineage>
</organism>
<evidence type="ECO:0000313" key="1">
    <source>
        <dbReference type="WBParaSite" id="HNAJ_0000686301-mRNA-1"/>
    </source>
</evidence>
<dbReference type="WBParaSite" id="HNAJ_0000686301-mRNA-1">
    <property type="protein sequence ID" value="HNAJ_0000686301-mRNA-1"/>
    <property type="gene ID" value="HNAJ_0000686301"/>
</dbReference>